<feature type="transmembrane region" description="Helical" evidence="7">
    <location>
        <begin position="33"/>
        <end position="59"/>
    </location>
</feature>
<evidence type="ECO:0000256" key="3">
    <source>
        <dbReference type="ARBA" id="ARBA00022475"/>
    </source>
</evidence>
<protein>
    <submittedName>
        <fullName evidence="9">MgtC/SapB family protein</fullName>
    </submittedName>
</protein>
<evidence type="ECO:0000313" key="10">
    <source>
        <dbReference type="Proteomes" id="UP000609849"/>
    </source>
</evidence>
<feature type="domain" description="MgtC/SapB/SrpB/YhiD N-terminal" evidence="8">
    <location>
        <begin position="14"/>
        <end position="139"/>
    </location>
</feature>
<reference evidence="9 10" key="1">
    <citation type="submission" date="2020-08" db="EMBL/GenBank/DDBJ databases">
        <authorList>
            <person name="Liu C."/>
            <person name="Sun Q."/>
        </authorList>
    </citation>
    <scope>NUCLEOTIDE SEQUENCE [LARGE SCALE GENOMIC DNA]</scope>
    <source>
        <strain evidence="9 10">NSJ-18</strain>
    </source>
</reference>
<keyword evidence="4 7" id="KW-0812">Transmembrane</keyword>
<sequence>MEELMLLQEHIPKLLLAALIGGIIGLERGNRGGVIGFGTLSTLTLGCTLLTIISAYAIGTDADPSRLISTIISSIGFIGGGVIFTQRNDNEKSVRGLTSASIVFCLAAIGISIGLGYYGIAIVTAILIELNVLISRFIKKRRKENEEDDESEF</sequence>
<evidence type="ECO:0000259" key="8">
    <source>
        <dbReference type="Pfam" id="PF02308"/>
    </source>
</evidence>
<dbReference type="InterPro" id="IPR003416">
    <property type="entry name" value="MgtC/SapB/SrpB/YhiD_fam"/>
</dbReference>
<accession>A0ABR7JKD8</accession>
<comment type="caution">
    <text evidence="9">The sequence shown here is derived from an EMBL/GenBank/DDBJ whole genome shotgun (WGS) entry which is preliminary data.</text>
</comment>
<feature type="transmembrane region" description="Helical" evidence="7">
    <location>
        <begin position="120"/>
        <end position="138"/>
    </location>
</feature>
<evidence type="ECO:0000256" key="4">
    <source>
        <dbReference type="ARBA" id="ARBA00022692"/>
    </source>
</evidence>
<gene>
    <name evidence="9" type="ORF">H8923_01330</name>
</gene>
<dbReference type="RefSeq" id="WP_153971405.1">
    <property type="nucleotide sequence ID" value="NZ_JACRWE010000001.1"/>
</dbReference>
<keyword evidence="6 7" id="KW-0472">Membrane</keyword>
<name>A0ABR7JKD8_9FIRM</name>
<dbReference type="Pfam" id="PF02308">
    <property type="entry name" value="MgtC"/>
    <property type="match status" value="1"/>
</dbReference>
<evidence type="ECO:0000313" key="9">
    <source>
        <dbReference type="EMBL" id="MBC5995388.1"/>
    </source>
</evidence>
<evidence type="ECO:0000256" key="2">
    <source>
        <dbReference type="ARBA" id="ARBA00009298"/>
    </source>
</evidence>
<feature type="transmembrane region" description="Helical" evidence="7">
    <location>
        <begin position="96"/>
        <end position="114"/>
    </location>
</feature>
<feature type="transmembrane region" description="Helical" evidence="7">
    <location>
        <begin position="6"/>
        <end position="26"/>
    </location>
</feature>
<evidence type="ECO:0000256" key="5">
    <source>
        <dbReference type="ARBA" id="ARBA00022989"/>
    </source>
</evidence>
<proteinExistence type="inferred from homology"/>
<dbReference type="EMBL" id="JACRWE010000001">
    <property type="protein sequence ID" value="MBC5995388.1"/>
    <property type="molecule type" value="Genomic_DNA"/>
</dbReference>
<evidence type="ECO:0000256" key="7">
    <source>
        <dbReference type="SAM" id="Phobius"/>
    </source>
</evidence>
<evidence type="ECO:0000256" key="1">
    <source>
        <dbReference type="ARBA" id="ARBA00004651"/>
    </source>
</evidence>
<comment type="similarity">
    <text evidence="2">Belongs to the MgtC/SapB family.</text>
</comment>
<keyword evidence="3" id="KW-1003">Cell membrane</keyword>
<comment type="subcellular location">
    <subcellularLocation>
        <location evidence="1">Cell membrane</location>
        <topology evidence="1">Multi-pass membrane protein</topology>
    </subcellularLocation>
</comment>
<evidence type="ECO:0000256" key="6">
    <source>
        <dbReference type="ARBA" id="ARBA00023136"/>
    </source>
</evidence>
<feature type="transmembrane region" description="Helical" evidence="7">
    <location>
        <begin position="65"/>
        <end position="84"/>
    </location>
</feature>
<dbReference type="PANTHER" id="PTHR33778">
    <property type="entry name" value="PROTEIN MGTC"/>
    <property type="match status" value="1"/>
</dbReference>
<keyword evidence="10" id="KW-1185">Reference proteome</keyword>
<keyword evidence="5 7" id="KW-1133">Transmembrane helix</keyword>
<dbReference type="PANTHER" id="PTHR33778:SF1">
    <property type="entry name" value="MAGNESIUM TRANSPORTER YHID-RELATED"/>
    <property type="match status" value="1"/>
</dbReference>
<dbReference type="InterPro" id="IPR049177">
    <property type="entry name" value="MgtC_SapB_SrpB_YhiD_N"/>
</dbReference>
<organism evidence="9 10">
    <name type="scientific">Romboutsia faecis</name>
    <dbReference type="NCBI Taxonomy" id="2764597"/>
    <lineage>
        <taxon>Bacteria</taxon>
        <taxon>Bacillati</taxon>
        <taxon>Bacillota</taxon>
        <taxon>Clostridia</taxon>
        <taxon>Peptostreptococcales</taxon>
        <taxon>Peptostreptococcaceae</taxon>
        <taxon>Romboutsia</taxon>
    </lineage>
</organism>
<dbReference type="PRINTS" id="PR01837">
    <property type="entry name" value="MGTCSAPBPROT"/>
</dbReference>
<dbReference type="Proteomes" id="UP000609849">
    <property type="component" value="Unassembled WGS sequence"/>
</dbReference>